<keyword evidence="1" id="KW-0812">Transmembrane</keyword>
<dbReference type="KEGG" id="lfa:LFA_1663"/>
<evidence type="ECO:0000313" key="2">
    <source>
        <dbReference type="EMBL" id="CEG57069.1"/>
    </source>
</evidence>
<evidence type="ECO:0000313" key="3">
    <source>
        <dbReference type="Proteomes" id="UP000032430"/>
    </source>
</evidence>
<sequence length="113" mass="13230">MIFLSHYRPFPQLSPLNFAFFTSAVYLQMTYYYCVIRALPKILGSPIKTGRIHSIIYILLGAGFILFFKCDKSIYGILAMFHYLSRNSFVILFTWLQRVLAANMPNYQLKNQE</sequence>
<protein>
    <submittedName>
        <fullName evidence="2">Uncharacterized protein</fullName>
    </submittedName>
</protein>
<dbReference type="Proteomes" id="UP000032430">
    <property type="component" value="Chromosome I"/>
</dbReference>
<keyword evidence="1" id="KW-0472">Membrane</keyword>
<dbReference type="AlphaFoldDB" id="A0A098G4Z9"/>
<keyword evidence="3" id="KW-1185">Reference proteome</keyword>
<dbReference type="EMBL" id="LN614827">
    <property type="protein sequence ID" value="CEG57069.1"/>
    <property type="molecule type" value="Genomic_DNA"/>
</dbReference>
<feature type="transmembrane region" description="Helical" evidence="1">
    <location>
        <begin position="51"/>
        <end position="68"/>
    </location>
</feature>
<name>A0A098G4Z9_9GAMM</name>
<gene>
    <name evidence="2" type="ORF">LFA_1663</name>
</gene>
<feature type="transmembrane region" description="Helical" evidence="1">
    <location>
        <begin position="20"/>
        <end position="39"/>
    </location>
</feature>
<accession>A0A098G4Z9</accession>
<evidence type="ECO:0000256" key="1">
    <source>
        <dbReference type="SAM" id="Phobius"/>
    </source>
</evidence>
<feature type="transmembrane region" description="Helical" evidence="1">
    <location>
        <begin position="74"/>
        <end position="96"/>
    </location>
</feature>
<reference evidence="3" key="1">
    <citation type="submission" date="2014-09" db="EMBL/GenBank/DDBJ databases">
        <authorList>
            <person name="Gomez-Valero L."/>
        </authorList>
    </citation>
    <scope>NUCLEOTIDE SEQUENCE [LARGE SCALE GENOMIC DNA]</scope>
    <source>
        <strain evidence="3">ATCC700992</strain>
    </source>
</reference>
<organism evidence="2 3">
    <name type="scientific">Legionella fallonii LLAP-10</name>
    <dbReference type="NCBI Taxonomy" id="1212491"/>
    <lineage>
        <taxon>Bacteria</taxon>
        <taxon>Pseudomonadati</taxon>
        <taxon>Pseudomonadota</taxon>
        <taxon>Gammaproteobacteria</taxon>
        <taxon>Legionellales</taxon>
        <taxon>Legionellaceae</taxon>
        <taxon>Legionella</taxon>
    </lineage>
</organism>
<dbReference type="HOGENOM" id="CLU_2130359_0_0_6"/>
<keyword evidence="1" id="KW-1133">Transmembrane helix</keyword>
<proteinExistence type="predicted"/>